<protein>
    <submittedName>
        <fullName evidence="2">Uncharacterized protein</fullName>
    </submittedName>
</protein>
<dbReference type="Proteomes" id="UP000693970">
    <property type="component" value="Unassembled WGS sequence"/>
</dbReference>
<proteinExistence type="predicted"/>
<dbReference type="EMBL" id="JAGRRH010000080">
    <property type="protein sequence ID" value="KAG7337574.1"/>
    <property type="molecule type" value="Genomic_DNA"/>
</dbReference>
<comment type="caution">
    <text evidence="2">The sequence shown here is derived from an EMBL/GenBank/DDBJ whole genome shotgun (WGS) entry which is preliminary data.</text>
</comment>
<evidence type="ECO:0000313" key="2">
    <source>
        <dbReference type="EMBL" id="KAG7337574.1"/>
    </source>
</evidence>
<name>A0A9K3PA13_9STRA</name>
<accession>A0A9K3PA13</accession>
<evidence type="ECO:0000313" key="3">
    <source>
        <dbReference type="Proteomes" id="UP000693970"/>
    </source>
</evidence>
<dbReference type="AlphaFoldDB" id="A0A9K3PA13"/>
<evidence type="ECO:0000256" key="1">
    <source>
        <dbReference type="SAM" id="MobiDB-lite"/>
    </source>
</evidence>
<reference evidence="2" key="2">
    <citation type="submission" date="2021-04" db="EMBL/GenBank/DDBJ databases">
        <authorList>
            <person name="Podell S."/>
        </authorList>
    </citation>
    <scope>NUCLEOTIDE SEQUENCE</scope>
    <source>
        <strain evidence="2">Hildebrandi</strain>
    </source>
</reference>
<reference evidence="2" key="1">
    <citation type="journal article" date="2021" name="Sci. Rep.">
        <title>Diploid genomic architecture of Nitzschia inconspicua, an elite biomass production diatom.</title>
        <authorList>
            <person name="Oliver A."/>
            <person name="Podell S."/>
            <person name="Pinowska A."/>
            <person name="Traller J.C."/>
            <person name="Smith S.R."/>
            <person name="McClure R."/>
            <person name="Beliaev A."/>
            <person name="Bohutskyi P."/>
            <person name="Hill E.A."/>
            <person name="Rabines A."/>
            <person name="Zheng H."/>
            <person name="Allen L.Z."/>
            <person name="Kuo A."/>
            <person name="Grigoriev I.V."/>
            <person name="Allen A.E."/>
            <person name="Hazlebeck D."/>
            <person name="Allen E.E."/>
        </authorList>
    </citation>
    <scope>NUCLEOTIDE SEQUENCE</scope>
    <source>
        <strain evidence="2">Hildebrandi</strain>
    </source>
</reference>
<feature type="region of interest" description="Disordered" evidence="1">
    <location>
        <begin position="1"/>
        <end position="37"/>
    </location>
</feature>
<gene>
    <name evidence="2" type="ORF">IV203_020398</name>
</gene>
<sequence>MVLDKSSDGSSGGFWKRMRKDKKKDSEDEASGDEIHMKVDPAIRQKLVTEHLQFFEERMIEMESHIHSETLSLGSIRDSLRIQRDKLEIEIGESEFERDVLNPKDNDLLDQLTALLIGPVKNLGEYD</sequence>
<keyword evidence="3" id="KW-1185">Reference proteome</keyword>
<organism evidence="2 3">
    <name type="scientific">Nitzschia inconspicua</name>
    <dbReference type="NCBI Taxonomy" id="303405"/>
    <lineage>
        <taxon>Eukaryota</taxon>
        <taxon>Sar</taxon>
        <taxon>Stramenopiles</taxon>
        <taxon>Ochrophyta</taxon>
        <taxon>Bacillariophyta</taxon>
        <taxon>Bacillariophyceae</taxon>
        <taxon>Bacillariophycidae</taxon>
        <taxon>Bacillariales</taxon>
        <taxon>Bacillariaceae</taxon>
        <taxon>Nitzschia</taxon>
    </lineage>
</organism>